<dbReference type="GO" id="GO:0046983">
    <property type="term" value="F:protein dimerization activity"/>
    <property type="evidence" value="ECO:0007669"/>
    <property type="project" value="InterPro"/>
</dbReference>
<dbReference type="Gene3D" id="3.30.450.40">
    <property type="match status" value="2"/>
</dbReference>
<dbReference type="AlphaFoldDB" id="A0A6J4MFD7"/>
<dbReference type="InterPro" id="IPR029016">
    <property type="entry name" value="GAF-like_dom_sf"/>
</dbReference>
<dbReference type="Gene3D" id="1.20.5.1930">
    <property type="match status" value="1"/>
</dbReference>
<evidence type="ECO:0000256" key="1">
    <source>
        <dbReference type="SAM" id="Phobius"/>
    </source>
</evidence>
<organism evidence="3">
    <name type="scientific">uncultured Microvirga sp</name>
    <dbReference type="NCBI Taxonomy" id="412392"/>
    <lineage>
        <taxon>Bacteria</taxon>
        <taxon>Pseudomonadati</taxon>
        <taxon>Pseudomonadota</taxon>
        <taxon>Alphaproteobacteria</taxon>
        <taxon>Hyphomicrobiales</taxon>
        <taxon>Methylobacteriaceae</taxon>
        <taxon>Microvirga</taxon>
        <taxon>environmental samples</taxon>
    </lineage>
</organism>
<feature type="transmembrane region" description="Helical" evidence="1">
    <location>
        <begin position="149"/>
        <end position="170"/>
    </location>
</feature>
<sequence>AAGFVTGLVTFTESYNVYALAAGPGTLPGMEIAAWLTNLIQGPSLFGFFVFLLLLFPDGRLLSPRWRPVAWGACWAIASVTLLENLAPGPLGTFPTVRNPLGLDALGGDIGAARWAAFLLLVLTLLASAASLVLRFRRSRGVERQQLRWVASSGALVAVVILSGPIIWSVPALAGTFWSVLFALAFATVPVSAGIAVLRYRLYDIDLIIRRALVYGSLTAVVVGLYALVVGGIGTLLEAEGNTVLSLLATGLIAVIFAPLHRWLQRGVNRLMYGERDDPYRVLTRLGQRLGETLEPQAVLPSVVQTVREALRLPYAAIALRQQDGLRLAAFAGEPVPEPHRLPLVHQGESLGELVLGRRVGEEAFSPADRRLLDDLVRQVGVAVHAMRLTVDLQRSRERLVTAREEERRRLRHDLHDGLGPALASMSLQLAAVRNLVSDRP</sequence>
<proteinExistence type="predicted"/>
<feature type="transmembrane region" description="Helical" evidence="1">
    <location>
        <begin position="176"/>
        <end position="200"/>
    </location>
</feature>
<dbReference type="SUPFAM" id="SSF55781">
    <property type="entry name" value="GAF domain-like"/>
    <property type="match status" value="1"/>
</dbReference>
<accession>A0A6J4MFD7</accession>
<feature type="non-terminal residue" evidence="3">
    <location>
        <position position="441"/>
    </location>
</feature>
<evidence type="ECO:0000259" key="2">
    <source>
        <dbReference type="Pfam" id="PF07730"/>
    </source>
</evidence>
<evidence type="ECO:0000313" key="3">
    <source>
        <dbReference type="EMBL" id="CAA9356419.1"/>
    </source>
</evidence>
<feature type="transmembrane region" description="Helical" evidence="1">
    <location>
        <begin position="68"/>
        <end position="87"/>
    </location>
</feature>
<feature type="non-terminal residue" evidence="3">
    <location>
        <position position="1"/>
    </location>
</feature>
<dbReference type="Pfam" id="PF07730">
    <property type="entry name" value="HisKA_3"/>
    <property type="match status" value="1"/>
</dbReference>
<keyword evidence="1" id="KW-0812">Transmembrane</keyword>
<name>A0A6J4MFD7_9HYPH</name>
<feature type="transmembrane region" description="Helical" evidence="1">
    <location>
        <begin position="212"/>
        <end position="237"/>
    </location>
</feature>
<dbReference type="InterPro" id="IPR011712">
    <property type="entry name" value="Sig_transdc_His_kin_sub3_dim/P"/>
</dbReference>
<protein>
    <recommendedName>
        <fullName evidence="2">Signal transduction histidine kinase subgroup 3 dimerisation and phosphoacceptor domain-containing protein</fullName>
    </recommendedName>
</protein>
<feature type="transmembrane region" description="Helical" evidence="1">
    <location>
        <begin position="243"/>
        <end position="264"/>
    </location>
</feature>
<feature type="transmembrane region" description="Helical" evidence="1">
    <location>
        <begin position="115"/>
        <end position="137"/>
    </location>
</feature>
<keyword evidence="1" id="KW-0472">Membrane</keyword>
<feature type="domain" description="Signal transduction histidine kinase subgroup 3 dimerisation and phosphoacceptor" evidence="2">
    <location>
        <begin position="407"/>
        <end position="440"/>
    </location>
</feature>
<keyword evidence="1" id="KW-1133">Transmembrane helix</keyword>
<feature type="transmembrane region" description="Helical" evidence="1">
    <location>
        <begin position="32"/>
        <end position="56"/>
    </location>
</feature>
<gene>
    <name evidence="3" type="ORF">AVDCRST_MAG90-2685</name>
</gene>
<dbReference type="GO" id="GO:0016020">
    <property type="term" value="C:membrane"/>
    <property type="evidence" value="ECO:0007669"/>
    <property type="project" value="InterPro"/>
</dbReference>
<dbReference type="EMBL" id="CADCUC010000557">
    <property type="protein sequence ID" value="CAA9356419.1"/>
    <property type="molecule type" value="Genomic_DNA"/>
</dbReference>
<reference evidence="3" key="1">
    <citation type="submission" date="2020-02" db="EMBL/GenBank/DDBJ databases">
        <authorList>
            <person name="Meier V. D."/>
        </authorList>
    </citation>
    <scope>NUCLEOTIDE SEQUENCE</scope>
    <source>
        <strain evidence="3">AVDCRST_MAG90</strain>
    </source>
</reference>
<dbReference type="GO" id="GO:0000155">
    <property type="term" value="F:phosphorelay sensor kinase activity"/>
    <property type="evidence" value="ECO:0007669"/>
    <property type="project" value="InterPro"/>
</dbReference>